<accession>A0ABS1L0W1</accession>
<gene>
    <name evidence="2" type="ORF">JI741_29235</name>
</gene>
<keyword evidence="3" id="KW-1185">Reference proteome</keyword>
<dbReference type="RefSeq" id="WP_202015732.1">
    <property type="nucleotide sequence ID" value="NZ_JAERRB010000015.1"/>
</dbReference>
<dbReference type="Proteomes" id="UP000613030">
    <property type="component" value="Unassembled WGS sequence"/>
</dbReference>
<dbReference type="Gene3D" id="3.40.50.1820">
    <property type="entry name" value="alpha/beta hydrolase"/>
    <property type="match status" value="1"/>
</dbReference>
<protein>
    <submittedName>
        <fullName evidence="2">Alpha/beta hydrolase</fullName>
    </submittedName>
</protein>
<evidence type="ECO:0000259" key="1">
    <source>
        <dbReference type="Pfam" id="PF12697"/>
    </source>
</evidence>
<keyword evidence="2" id="KW-0378">Hydrolase</keyword>
<dbReference type="InterPro" id="IPR029058">
    <property type="entry name" value="AB_hydrolase_fold"/>
</dbReference>
<dbReference type="EMBL" id="JAERRB010000015">
    <property type="protein sequence ID" value="MBL0745351.1"/>
    <property type="molecule type" value="Genomic_DNA"/>
</dbReference>
<dbReference type="GO" id="GO:0016787">
    <property type="term" value="F:hydrolase activity"/>
    <property type="evidence" value="ECO:0007669"/>
    <property type="project" value="UniProtKB-KW"/>
</dbReference>
<comment type="caution">
    <text evidence="2">The sequence shown here is derived from an EMBL/GenBank/DDBJ whole genome shotgun (WGS) entry which is preliminary data.</text>
</comment>
<sequence>MTKIKSKTIVFITGAFVSHSCWEEWATFFQYQGYTTLVPPWPAKDADAETLRCRHPDAALAAVSLPDVIAHYTKIVQSLHEKPIVIGHSFGGLIAQIMLNKGFAAACVALHAVPPQGVIPYEFNFLKSNIGALGFFTSSKKTFLMSFEKWQFVFTNGLPFDVQRKGYFDFSIPESKRVLRGGLTSAAAVDFAKAHAPLLIVAGSQDHCIPSHLCKRVFKKYSHKESVTDFVEKDRNHFVLGLPTWKADATHIVEWLRAH</sequence>
<proteinExistence type="predicted"/>
<evidence type="ECO:0000313" key="3">
    <source>
        <dbReference type="Proteomes" id="UP000613030"/>
    </source>
</evidence>
<evidence type="ECO:0000313" key="2">
    <source>
        <dbReference type="EMBL" id="MBL0745351.1"/>
    </source>
</evidence>
<dbReference type="InterPro" id="IPR000073">
    <property type="entry name" value="AB_hydrolase_1"/>
</dbReference>
<dbReference type="Pfam" id="PF12697">
    <property type="entry name" value="Abhydrolase_6"/>
    <property type="match status" value="1"/>
</dbReference>
<dbReference type="SUPFAM" id="SSF53474">
    <property type="entry name" value="alpha/beta-Hydrolases"/>
    <property type="match status" value="1"/>
</dbReference>
<feature type="domain" description="AB hydrolase-1" evidence="1">
    <location>
        <begin position="9"/>
        <end position="240"/>
    </location>
</feature>
<name>A0ABS1L0W1_9BACT</name>
<reference evidence="2 3" key="1">
    <citation type="submission" date="2021-01" db="EMBL/GenBank/DDBJ databases">
        <title>Chryseolinea sp. Jin1 Genome sequencing and assembly.</title>
        <authorList>
            <person name="Kim I."/>
        </authorList>
    </citation>
    <scope>NUCLEOTIDE SEQUENCE [LARGE SCALE GENOMIC DNA]</scope>
    <source>
        <strain evidence="2 3">Jin1</strain>
    </source>
</reference>
<organism evidence="2 3">
    <name type="scientific">Chryseolinea lacunae</name>
    <dbReference type="NCBI Taxonomy" id="2801331"/>
    <lineage>
        <taxon>Bacteria</taxon>
        <taxon>Pseudomonadati</taxon>
        <taxon>Bacteroidota</taxon>
        <taxon>Cytophagia</taxon>
        <taxon>Cytophagales</taxon>
        <taxon>Fulvivirgaceae</taxon>
        <taxon>Chryseolinea</taxon>
    </lineage>
</organism>